<keyword evidence="3" id="KW-0813">Transport</keyword>
<feature type="transmembrane region" description="Helical" evidence="8">
    <location>
        <begin position="12"/>
        <end position="32"/>
    </location>
</feature>
<evidence type="ECO:0000256" key="1">
    <source>
        <dbReference type="ARBA" id="ARBA00004651"/>
    </source>
</evidence>
<feature type="transmembrane region" description="Helical" evidence="8">
    <location>
        <begin position="145"/>
        <end position="173"/>
    </location>
</feature>
<dbReference type="RefSeq" id="WP_231365898.1">
    <property type="nucleotide sequence ID" value="NZ_JADOTZ010000001.1"/>
</dbReference>
<evidence type="ECO:0000256" key="4">
    <source>
        <dbReference type="ARBA" id="ARBA00022475"/>
    </source>
</evidence>
<dbReference type="Proteomes" id="UP000625033">
    <property type="component" value="Unassembled WGS sequence"/>
</dbReference>
<feature type="transmembrane region" description="Helical" evidence="8">
    <location>
        <begin position="185"/>
        <end position="203"/>
    </location>
</feature>
<keyword evidence="7 8" id="KW-0472">Membrane</keyword>
<accession>A0A931DAP6</accession>
<sequence length="266" mass="27615">MCRTIRRPGRAPGYAGSVDVMALWLVVGLAVIGAVAQRVAGLGFAMLVAPFLVLLVGPQHGVFLINVFGAVSSLLIVPRVWRDIDFSMYRWLALSAVAGIIPGALLAALLPEAVLYTVVGGLVLVGLLLSVALSRTAVVVRGKPARAVAGTAAGLTTAMAGVGGPAVSAYAVLARWPQRPFAATLQPFFATVAATTLAVKLAIDPAGTPVLEWWMWAVMVAAIVVGIFGGEWVGRFVTDRAARLFVLLLAFVGALMTFVKGLASLA</sequence>
<dbReference type="InterPro" id="IPR002781">
    <property type="entry name" value="TM_pro_TauE-like"/>
</dbReference>
<dbReference type="AlphaFoldDB" id="A0A931DAP6"/>
<gene>
    <name evidence="9" type="ORF">IW252_000828</name>
</gene>
<feature type="transmembrane region" description="Helical" evidence="8">
    <location>
        <begin position="39"/>
        <end position="57"/>
    </location>
</feature>
<organism evidence="9 10">
    <name type="scientific">Zhihengliuella flava</name>
    <dbReference type="NCBI Taxonomy" id="1285193"/>
    <lineage>
        <taxon>Bacteria</taxon>
        <taxon>Bacillati</taxon>
        <taxon>Actinomycetota</taxon>
        <taxon>Actinomycetes</taxon>
        <taxon>Micrococcales</taxon>
        <taxon>Micrococcaceae</taxon>
        <taxon>Zhihengliuella</taxon>
    </lineage>
</organism>
<dbReference type="EMBL" id="JADOTZ010000001">
    <property type="protein sequence ID" value="MBG6084061.1"/>
    <property type="molecule type" value="Genomic_DNA"/>
</dbReference>
<evidence type="ECO:0000313" key="9">
    <source>
        <dbReference type="EMBL" id="MBG6084061.1"/>
    </source>
</evidence>
<evidence type="ECO:0000256" key="8">
    <source>
        <dbReference type="RuleBase" id="RU363041"/>
    </source>
</evidence>
<dbReference type="InterPro" id="IPR052017">
    <property type="entry name" value="TSUP"/>
</dbReference>
<protein>
    <recommendedName>
        <fullName evidence="8">Probable membrane transporter protein</fullName>
    </recommendedName>
</protein>
<keyword evidence="6 8" id="KW-1133">Transmembrane helix</keyword>
<keyword evidence="4 8" id="KW-1003">Cell membrane</keyword>
<feature type="transmembrane region" description="Helical" evidence="8">
    <location>
        <begin position="63"/>
        <end position="81"/>
    </location>
</feature>
<keyword evidence="5 8" id="KW-0812">Transmembrane</keyword>
<feature type="transmembrane region" description="Helical" evidence="8">
    <location>
        <begin position="210"/>
        <end position="229"/>
    </location>
</feature>
<evidence type="ECO:0000256" key="2">
    <source>
        <dbReference type="ARBA" id="ARBA00009142"/>
    </source>
</evidence>
<proteinExistence type="inferred from homology"/>
<dbReference type="Pfam" id="PF01925">
    <property type="entry name" value="TauE"/>
    <property type="match status" value="1"/>
</dbReference>
<evidence type="ECO:0000313" key="10">
    <source>
        <dbReference type="Proteomes" id="UP000625033"/>
    </source>
</evidence>
<reference evidence="9" key="1">
    <citation type="submission" date="2020-11" db="EMBL/GenBank/DDBJ databases">
        <title>Sequencing the genomes of 1000 actinobacteria strains.</title>
        <authorList>
            <person name="Klenk H.-P."/>
        </authorList>
    </citation>
    <scope>NUCLEOTIDE SEQUENCE</scope>
    <source>
        <strain evidence="9">DSM 26152</strain>
    </source>
</reference>
<dbReference type="GO" id="GO:0005886">
    <property type="term" value="C:plasma membrane"/>
    <property type="evidence" value="ECO:0007669"/>
    <property type="project" value="UniProtKB-SubCell"/>
</dbReference>
<comment type="subcellular location">
    <subcellularLocation>
        <location evidence="1 8">Cell membrane</location>
        <topology evidence="1 8">Multi-pass membrane protein</topology>
    </subcellularLocation>
</comment>
<evidence type="ECO:0000256" key="3">
    <source>
        <dbReference type="ARBA" id="ARBA00022448"/>
    </source>
</evidence>
<name>A0A931DAP6_9MICC</name>
<comment type="caution">
    <text evidence="9">The sequence shown here is derived from an EMBL/GenBank/DDBJ whole genome shotgun (WGS) entry which is preliminary data.</text>
</comment>
<feature type="transmembrane region" description="Helical" evidence="8">
    <location>
        <begin position="113"/>
        <end position="133"/>
    </location>
</feature>
<evidence type="ECO:0000256" key="6">
    <source>
        <dbReference type="ARBA" id="ARBA00022989"/>
    </source>
</evidence>
<dbReference type="PANTHER" id="PTHR30269">
    <property type="entry name" value="TRANSMEMBRANE PROTEIN YFCA"/>
    <property type="match status" value="1"/>
</dbReference>
<dbReference type="PANTHER" id="PTHR30269:SF37">
    <property type="entry name" value="MEMBRANE TRANSPORTER PROTEIN"/>
    <property type="match status" value="1"/>
</dbReference>
<evidence type="ECO:0000256" key="7">
    <source>
        <dbReference type="ARBA" id="ARBA00023136"/>
    </source>
</evidence>
<evidence type="ECO:0000256" key="5">
    <source>
        <dbReference type="ARBA" id="ARBA00022692"/>
    </source>
</evidence>
<feature type="transmembrane region" description="Helical" evidence="8">
    <location>
        <begin position="241"/>
        <end position="263"/>
    </location>
</feature>
<feature type="transmembrane region" description="Helical" evidence="8">
    <location>
        <begin position="88"/>
        <end position="107"/>
    </location>
</feature>
<comment type="similarity">
    <text evidence="2 8">Belongs to the 4-toluene sulfonate uptake permease (TSUP) (TC 2.A.102) family.</text>
</comment>
<keyword evidence="10" id="KW-1185">Reference proteome</keyword>